<keyword evidence="4" id="KW-0501">Molybdenum cofactor biosynthesis</keyword>
<proteinExistence type="predicted"/>
<evidence type="ECO:0000256" key="2">
    <source>
        <dbReference type="ARBA" id="ARBA00005046"/>
    </source>
</evidence>
<evidence type="ECO:0000259" key="6">
    <source>
        <dbReference type="Pfam" id="PF01967"/>
    </source>
</evidence>
<dbReference type="InterPro" id="IPR023045">
    <property type="entry name" value="MoaC"/>
</dbReference>
<dbReference type="AlphaFoldDB" id="A0A1V9XUG0"/>
<protein>
    <recommendedName>
        <fullName evidence="3">cyclic pyranopterin monophosphate synthase</fullName>
        <ecNumber evidence="3">4.6.1.17</ecNumber>
    </recommendedName>
</protein>
<evidence type="ECO:0000256" key="5">
    <source>
        <dbReference type="ARBA" id="ARBA00023239"/>
    </source>
</evidence>
<evidence type="ECO:0000313" key="7">
    <source>
        <dbReference type="EMBL" id="OQR77146.1"/>
    </source>
</evidence>
<dbReference type="UniPathway" id="UPA00344"/>
<keyword evidence="8" id="KW-1185">Reference proteome</keyword>
<sequence length="186" mass="19969">MNCANGASGIFPLLHSIGRMSLCSSSALTHLDSTGRTSQVDVSAKATTVRRAIAACRVTLPRNVFDLLKENKLKKGDALNTARVAGIQASKQTALLIPLCHQINLERTTVELILDEQKSCVKITSTVACTGKTGVEMEALTACSVAALCIYDMCKAASYDIRVEDLRLLAKTGGRSNFHRADKDDI</sequence>
<organism evidence="7 8">
    <name type="scientific">Tropilaelaps mercedesae</name>
    <dbReference type="NCBI Taxonomy" id="418985"/>
    <lineage>
        <taxon>Eukaryota</taxon>
        <taxon>Metazoa</taxon>
        <taxon>Ecdysozoa</taxon>
        <taxon>Arthropoda</taxon>
        <taxon>Chelicerata</taxon>
        <taxon>Arachnida</taxon>
        <taxon>Acari</taxon>
        <taxon>Parasitiformes</taxon>
        <taxon>Mesostigmata</taxon>
        <taxon>Gamasina</taxon>
        <taxon>Dermanyssoidea</taxon>
        <taxon>Laelapidae</taxon>
        <taxon>Tropilaelaps</taxon>
    </lineage>
</organism>
<dbReference type="Gene3D" id="3.30.70.640">
    <property type="entry name" value="Molybdopterin cofactor biosynthesis C (MoaC) domain"/>
    <property type="match status" value="1"/>
</dbReference>
<comment type="pathway">
    <text evidence="2">Cofactor biosynthesis; molybdopterin biosynthesis.</text>
</comment>
<dbReference type="STRING" id="418985.A0A1V9XUG0"/>
<keyword evidence="5" id="KW-0456">Lyase</keyword>
<dbReference type="GO" id="GO:0006777">
    <property type="term" value="P:Mo-molybdopterin cofactor biosynthetic process"/>
    <property type="evidence" value="ECO:0007669"/>
    <property type="project" value="UniProtKB-KW"/>
</dbReference>
<comment type="caution">
    <text evidence="7">The sequence shown here is derived from an EMBL/GenBank/DDBJ whole genome shotgun (WGS) entry which is preliminary data.</text>
</comment>
<evidence type="ECO:0000256" key="4">
    <source>
        <dbReference type="ARBA" id="ARBA00023150"/>
    </source>
</evidence>
<dbReference type="InterPro" id="IPR002820">
    <property type="entry name" value="Mopterin_CF_biosynth-C_dom"/>
</dbReference>
<evidence type="ECO:0000256" key="3">
    <source>
        <dbReference type="ARBA" id="ARBA00012575"/>
    </source>
</evidence>
<dbReference type="CDD" id="cd01420">
    <property type="entry name" value="MoaC_PE"/>
    <property type="match status" value="1"/>
</dbReference>
<reference evidence="7 8" key="1">
    <citation type="journal article" date="2017" name="Gigascience">
        <title>Draft genome of the honey bee ectoparasitic mite, Tropilaelaps mercedesae, is shaped by the parasitic life history.</title>
        <authorList>
            <person name="Dong X."/>
            <person name="Armstrong S.D."/>
            <person name="Xia D."/>
            <person name="Makepeace B.L."/>
            <person name="Darby A.C."/>
            <person name="Kadowaki T."/>
        </authorList>
    </citation>
    <scope>NUCLEOTIDE SEQUENCE [LARGE SCALE GENOMIC DNA]</scope>
    <source>
        <strain evidence="7">Wuxi-XJTLU</strain>
    </source>
</reference>
<dbReference type="Pfam" id="PF01967">
    <property type="entry name" value="MoaC"/>
    <property type="match status" value="1"/>
</dbReference>
<dbReference type="OrthoDB" id="429626at2759"/>
<evidence type="ECO:0000313" key="8">
    <source>
        <dbReference type="Proteomes" id="UP000192247"/>
    </source>
</evidence>
<dbReference type="GO" id="GO:0061799">
    <property type="term" value="F:cyclic pyranopterin monophosphate synthase activity"/>
    <property type="evidence" value="ECO:0007669"/>
    <property type="project" value="UniProtKB-EC"/>
</dbReference>
<name>A0A1V9XUG0_9ACAR</name>
<dbReference type="PANTHER" id="PTHR22960">
    <property type="entry name" value="MOLYBDOPTERIN COFACTOR SYNTHESIS PROTEIN A"/>
    <property type="match status" value="1"/>
</dbReference>
<dbReference type="NCBIfam" id="NF006870">
    <property type="entry name" value="PRK09364.1"/>
    <property type="match status" value="1"/>
</dbReference>
<dbReference type="EMBL" id="MNPL01003897">
    <property type="protein sequence ID" value="OQR77146.1"/>
    <property type="molecule type" value="Genomic_DNA"/>
</dbReference>
<feature type="domain" description="Molybdopterin cofactor biosynthesis C (MoaC)" evidence="6">
    <location>
        <begin position="40"/>
        <end position="174"/>
    </location>
</feature>
<dbReference type="InterPro" id="IPR050105">
    <property type="entry name" value="MoCo_biosynth_MoaA/MoaC"/>
</dbReference>
<dbReference type="NCBIfam" id="TIGR00581">
    <property type="entry name" value="moaC"/>
    <property type="match status" value="1"/>
</dbReference>
<dbReference type="Proteomes" id="UP000192247">
    <property type="component" value="Unassembled WGS sequence"/>
</dbReference>
<comment type="catalytic activity">
    <reaction evidence="1">
        <text>(8S)-3',8-cyclo-7,8-dihydroguanosine 5'-triphosphate = cyclic pyranopterin phosphate + diphosphate</text>
        <dbReference type="Rhea" id="RHEA:49580"/>
        <dbReference type="ChEBI" id="CHEBI:33019"/>
        <dbReference type="ChEBI" id="CHEBI:59648"/>
        <dbReference type="ChEBI" id="CHEBI:131766"/>
        <dbReference type="EC" id="4.6.1.17"/>
    </reaction>
</comment>
<dbReference type="EC" id="4.6.1.17" evidence="3"/>
<dbReference type="InterPro" id="IPR047594">
    <property type="entry name" value="MoaC_bact/euk"/>
</dbReference>
<accession>A0A1V9XUG0</accession>
<dbReference type="InParanoid" id="A0A1V9XUG0"/>
<gene>
    <name evidence="7" type="ORF">BIW11_07299</name>
</gene>
<dbReference type="SUPFAM" id="SSF55040">
    <property type="entry name" value="Molybdenum cofactor biosynthesis protein C, MoaC"/>
    <property type="match status" value="1"/>
</dbReference>
<dbReference type="InterPro" id="IPR036522">
    <property type="entry name" value="MoaC_sf"/>
</dbReference>
<evidence type="ECO:0000256" key="1">
    <source>
        <dbReference type="ARBA" id="ARBA00001637"/>
    </source>
</evidence>